<keyword evidence="2" id="KW-1185">Reference proteome</keyword>
<accession>A0A8E2B1U1</accession>
<dbReference type="EMBL" id="KV722372">
    <property type="protein sequence ID" value="OCH92270.1"/>
    <property type="molecule type" value="Genomic_DNA"/>
</dbReference>
<dbReference type="OrthoDB" id="63935at2759"/>
<evidence type="ECO:0000313" key="2">
    <source>
        <dbReference type="Proteomes" id="UP000250043"/>
    </source>
</evidence>
<organism evidence="1 2">
    <name type="scientific">Obba rivulosa</name>
    <dbReference type="NCBI Taxonomy" id="1052685"/>
    <lineage>
        <taxon>Eukaryota</taxon>
        <taxon>Fungi</taxon>
        <taxon>Dikarya</taxon>
        <taxon>Basidiomycota</taxon>
        <taxon>Agaricomycotina</taxon>
        <taxon>Agaricomycetes</taxon>
        <taxon>Polyporales</taxon>
        <taxon>Gelatoporiaceae</taxon>
        <taxon>Obba</taxon>
    </lineage>
</organism>
<sequence>MNVYALGASRNIGYYAALRLLKKGATVTYLLRSTSVFDQDPEMQRYVASGKARLVKGDALSAPDVERGWKEAQAVKESVDVVLFSVGGTPRLSLTKGFVIDPANLCTQSILNVLCTMPTDLRLPELQPRFITVSSLGLTEASHAKLPLALRPLYGHFIRVPHADKLGSERIVAHCAGRAWTDKEPSPEITTADWRSREGLPQAGELKHVVVIRPALLTDGACKGDTAGKNKPYRATADELTGCYSVSRRDVAHFIVEGILAEGGRWDGQCVNIAY</sequence>
<name>A0A8E2B1U1_9APHY</name>
<dbReference type="AlphaFoldDB" id="A0A8E2B1U1"/>
<evidence type="ECO:0008006" key="3">
    <source>
        <dbReference type="Google" id="ProtNLM"/>
    </source>
</evidence>
<dbReference type="Proteomes" id="UP000250043">
    <property type="component" value="Unassembled WGS sequence"/>
</dbReference>
<protein>
    <recommendedName>
        <fullName evidence="3">NAD(P)-binding domain-containing protein</fullName>
    </recommendedName>
</protein>
<dbReference type="Gene3D" id="3.40.50.720">
    <property type="entry name" value="NAD(P)-binding Rossmann-like Domain"/>
    <property type="match status" value="1"/>
</dbReference>
<gene>
    <name evidence="1" type="ORF">OBBRIDRAFT_467342</name>
</gene>
<proteinExistence type="predicted"/>
<dbReference type="PANTHER" id="PTHR15020:SF50">
    <property type="entry name" value="UPF0659 PROTEIN YMR090W"/>
    <property type="match status" value="1"/>
</dbReference>
<evidence type="ECO:0000313" key="1">
    <source>
        <dbReference type="EMBL" id="OCH92270.1"/>
    </source>
</evidence>
<dbReference type="InterPro" id="IPR036291">
    <property type="entry name" value="NAD(P)-bd_dom_sf"/>
</dbReference>
<reference evidence="1 2" key="1">
    <citation type="submission" date="2016-07" db="EMBL/GenBank/DDBJ databases">
        <title>Draft genome of the white-rot fungus Obba rivulosa 3A-2.</title>
        <authorList>
            <consortium name="DOE Joint Genome Institute"/>
            <person name="Miettinen O."/>
            <person name="Riley R."/>
            <person name="Acob R."/>
            <person name="Barry K."/>
            <person name="Cullen D."/>
            <person name="De Vries R."/>
            <person name="Hainaut M."/>
            <person name="Hatakka A."/>
            <person name="Henrissat B."/>
            <person name="Hilden K."/>
            <person name="Kuo R."/>
            <person name="Labutti K."/>
            <person name="Lipzen A."/>
            <person name="Makela M.R."/>
            <person name="Sandor L."/>
            <person name="Spatafora J.W."/>
            <person name="Grigoriev I.V."/>
            <person name="Hibbett D.S."/>
        </authorList>
    </citation>
    <scope>NUCLEOTIDE SEQUENCE [LARGE SCALE GENOMIC DNA]</scope>
    <source>
        <strain evidence="1 2">3A-2</strain>
    </source>
</reference>
<dbReference type="PANTHER" id="PTHR15020">
    <property type="entry name" value="FLAVIN REDUCTASE-RELATED"/>
    <property type="match status" value="1"/>
</dbReference>
<dbReference type="SUPFAM" id="SSF51735">
    <property type="entry name" value="NAD(P)-binding Rossmann-fold domains"/>
    <property type="match status" value="1"/>
</dbReference>